<dbReference type="HOGENOM" id="CLU_001771_10_1_7"/>
<name>W4L840_ENTF1</name>
<evidence type="ECO:0000313" key="6">
    <source>
        <dbReference type="EMBL" id="ETW93825.1"/>
    </source>
</evidence>
<dbReference type="Gene3D" id="3.40.50.1000">
    <property type="entry name" value="HAD superfamily/HAD-like"/>
    <property type="match status" value="1"/>
</dbReference>
<dbReference type="InterPro" id="IPR018303">
    <property type="entry name" value="ATPase_P-typ_P_site"/>
</dbReference>
<keyword evidence="5" id="KW-0472">Membrane</keyword>
<evidence type="ECO:0000256" key="4">
    <source>
        <dbReference type="ARBA" id="ARBA00022989"/>
    </source>
</evidence>
<keyword evidence="2" id="KW-0812">Transmembrane</keyword>
<dbReference type="PANTHER" id="PTHR43520:SF8">
    <property type="entry name" value="P-TYPE CU(+) TRANSPORTER"/>
    <property type="match status" value="1"/>
</dbReference>
<dbReference type="PRINTS" id="PR00119">
    <property type="entry name" value="CATATPASE"/>
</dbReference>
<keyword evidence="4" id="KW-1133">Transmembrane helix</keyword>
<evidence type="ECO:0000313" key="7">
    <source>
        <dbReference type="Proteomes" id="UP000019141"/>
    </source>
</evidence>
<evidence type="ECO:0000256" key="3">
    <source>
        <dbReference type="ARBA" id="ARBA00022967"/>
    </source>
</evidence>
<accession>W4L840</accession>
<dbReference type="EMBL" id="AZHW01001168">
    <property type="protein sequence ID" value="ETW93825.1"/>
    <property type="molecule type" value="Genomic_DNA"/>
</dbReference>
<dbReference type="InterPro" id="IPR023299">
    <property type="entry name" value="ATPase_P-typ_cyto_dom_N"/>
</dbReference>
<evidence type="ECO:0000256" key="1">
    <source>
        <dbReference type="ARBA" id="ARBA00004370"/>
    </source>
</evidence>
<dbReference type="InterPro" id="IPR001757">
    <property type="entry name" value="P_typ_ATPase"/>
</dbReference>
<dbReference type="Pfam" id="PF00702">
    <property type="entry name" value="Hydrolase"/>
    <property type="match status" value="1"/>
</dbReference>
<dbReference type="PROSITE" id="PS01229">
    <property type="entry name" value="COF_2"/>
    <property type="match status" value="1"/>
</dbReference>
<sequence>MKILAPLSLLNYLKIAAEHHMIVKDGRVLELLHEVDTIVFDKTGTLTHEQPYVMDIHVCGSYTATELLRFAAAAESRQSHPIANAIRQEAERCQLALPPLDDAAYEVGYGLKVAIGGQVIRVGSERFMAKEGIDVSPGLMAAQEHCHSHGYVLVYVAIDGTMGGAIELHPTIRPEVKEMIAALRQRQLDLYIVSGDHEQPTRQLAQELGIESYVAQTLPEQKAELIAQLQDEGKSVCFIGDGINDAIALKTAHVSVSLNGASTVALDTAQVLFTDGTLNPLLNLFELADDVEANMRRHVVCQFSSTPFVLIGVYAWQFRFFETLLLHTVGGFAGIANSLSPVFDKKWKASANGSGS</sequence>
<dbReference type="GO" id="GO:0005524">
    <property type="term" value="F:ATP binding"/>
    <property type="evidence" value="ECO:0007669"/>
    <property type="project" value="InterPro"/>
</dbReference>
<dbReference type="GO" id="GO:0043682">
    <property type="term" value="F:P-type divalent copper transporter activity"/>
    <property type="evidence" value="ECO:0007669"/>
    <property type="project" value="TreeGrafter"/>
</dbReference>
<dbReference type="AlphaFoldDB" id="W4L840"/>
<keyword evidence="3" id="KW-1278">Translocase</keyword>
<dbReference type="SFLD" id="SFLDF00027">
    <property type="entry name" value="p-type_atpase"/>
    <property type="match status" value="1"/>
</dbReference>
<evidence type="ECO:0000256" key="2">
    <source>
        <dbReference type="ARBA" id="ARBA00022692"/>
    </source>
</evidence>
<dbReference type="SUPFAM" id="SSF56784">
    <property type="entry name" value="HAD-like"/>
    <property type="match status" value="1"/>
</dbReference>
<dbReference type="GO" id="GO:0016020">
    <property type="term" value="C:membrane"/>
    <property type="evidence" value="ECO:0007669"/>
    <property type="project" value="UniProtKB-SubCell"/>
</dbReference>
<gene>
    <name evidence="6" type="ORF">ETSY1_37555</name>
</gene>
<dbReference type="PANTHER" id="PTHR43520">
    <property type="entry name" value="ATP7, ISOFORM B"/>
    <property type="match status" value="1"/>
</dbReference>
<dbReference type="InterPro" id="IPR036412">
    <property type="entry name" value="HAD-like_sf"/>
</dbReference>
<dbReference type="GO" id="GO:0005507">
    <property type="term" value="F:copper ion binding"/>
    <property type="evidence" value="ECO:0007669"/>
    <property type="project" value="TreeGrafter"/>
</dbReference>
<comment type="subcellular location">
    <subcellularLocation>
        <location evidence="1">Membrane</location>
    </subcellularLocation>
</comment>
<keyword evidence="7" id="KW-1185">Reference proteome</keyword>
<dbReference type="InterPro" id="IPR044492">
    <property type="entry name" value="P_typ_ATPase_HD_dom"/>
</dbReference>
<dbReference type="InterPro" id="IPR023214">
    <property type="entry name" value="HAD_sf"/>
</dbReference>
<dbReference type="NCBIfam" id="TIGR01494">
    <property type="entry name" value="ATPase_P-type"/>
    <property type="match status" value="1"/>
</dbReference>
<dbReference type="SFLD" id="SFLDG00002">
    <property type="entry name" value="C1.7:_P-type_atpase_like"/>
    <property type="match status" value="1"/>
</dbReference>
<dbReference type="GO" id="GO:0055070">
    <property type="term" value="P:copper ion homeostasis"/>
    <property type="evidence" value="ECO:0007669"/>
    <property type="project" value="TreeGrafter"/>
</dbReference>
<evidence type="ECO:0000256" key="5">
    <source>
        <dbReference type="ARBA" id="ARBA00023136"/>
    </source>
</evidence>
<dbReference type="Proteomes" id="UP000019141">
    <property type="component" value="Unassembled WGS sequence"/>
</dbReference>
<dbReference type="PROSITE" id="PS00154">
    <property type="entry name" value="ATPASE_E1_E2"/>
    <property type="match status" value="1"/>
</dbReference>
<dbReference type="GO" id="GO:0016887">
    <property type="term" value="F:ATP hydrolysis activity"/>
    <property type="evidence" value="ECO:0007669"/>
    <property type="project" value="InterPro"/>
</dbReference>
<organism evidence="6 7">
    <name type="scientific">Entotheonella factor</name>
    <dbReference type="NCBI Taxonomy" id="1429438"/>
    <lineage>
        <taxon>Bacteria</taxon>
        <taxon>Pseudomonadati</taxon>
        <taxon>Nitrospinota/Tectimicrobiota group</taxon>
        <taxon>Candidatus Tectimicrobiota</taxon>
        <taxon>Candidatus Entotheonellia</taxon>
        <taxon>Candidatus Entotheonellales</taxon>
        <taxon>Candidatus Entotheonellaceae</taxon>
        <taxon>Candidatus Entotheonella</taxon>
    </lineage>
</organism>
<dbReference type="PATRIC" id="fig|1429438.4.peg.7049"/>
<dbReference type="Gene3D" id="3.40.1110.10">
    <property type="entry name" value="Calcium-transporting ATPase, cytoplasmic domain N"/>
    <property type="match status" value="1"/>
</dbReference>
<protein>
    <submittedName>
        <fullName evidence="6">Uncharacterized protein</fullName>
    </submittedName>
</protein>
<comment type="caution">
    <text evidence="6">The sequence shown here is derived from an EMBL/GenBank/DDBJ whole genome shotgun (WGS) entry which is preliminary data.</text>
</comment>
<dbReference type="SFLD" id="SFLDS00003">
    <property type="entry name" value="Haloacid_Dehalogenase"/>
    <property type="match status" value="1"/>
</dbReference>
<proteinExistence type="predicted"/>
<reference evidence="6 7" key="1">
    <citation type="journal article" date="2014" name="Nature">
        <title>An environmental bacterial taxon with a large and distinct metabolic repertoire.</title>
        <authorList>
            <person name="Wilson M.C."/>
            <person name="Mori T."/>
            <person name="Ruckert C."/>
            <person name="Uria A.R."/>
            <person name="Helf M.J."/>
            <person name="Takada K."/>
            <person name="Gernert C."/>
            <person name="Steffens U.A."/>
            <person name="Heycke N."/>
            <person name="Schmitt S."/>
            <person name="Rinke C."/>
            <person name="Helfrich E.J."/>
            <person name="Brachmann A.O."/>
            <person name="Gurgui C."/>
            <person name="Wakimoto T."/>
            <person name="Kracht M."/>
            <person name="Crusemann M."/>
            <person name="Hentschel U."/>
            <person name="Abe I."/>
            <person name="Matsunaga S."/>
            <person name="Kalinowski J."/>
            <person name="Takeyama H."/>
            <person name="Piel J."/>
        </authorList>
    </citation>
    <scope>NUCLEOTIDE SEQUENCE [LARGE SCALE GENOMIC DNA]</scope>
    <source>
        <strain evidence="7">TSY1</strain>
    </source>
</reference>